<protein>
    <submittedName>
        <fullName evidence="2">Uncharacterized protein</fullName>
    </submittedName>
</protein>
<evidence type="ECO:0000256" key="1">
    <source>
        <dbReference type="SAM" id="MobiDB-lite"/>
    </source>
</evidence>
<proteinExistence type="predicted"/>
<reference evidence="2 3" key="1">
    <citation type="journal article" date="2021" name="BMC Genomics">
        <title>Datura genome reveals duplications of psychoactive alkaloid biosynthetic genes and high mutation rate following tissue culture.</title>
        <authorList>
            <person name="Rajewski A."/>
            <person name="Carter-House D."/>
            <person name="Stajich J."/>
            <person name="Litt A."/>
        </authorList>
    </citation>
    <scope>NUCLEOTIDE SEQUENCE [LARGE SCALE GENOMIC DNA]</scope>
    <source>
        <strain evidence="2">AR-01</strain>
    </source>
</reference>
<dbReference type="PANTHER" id="PTHR15835">
    <property type="entry name" value="NUCLEAR-INTERACTING PARTNER OF ALK"/>
    <property type="match status" value="1"/>
</dbReference>
<dbReference type="PANTHER" id="PTHR15835:SF16">
    <property type="entry name" value="F20D23.9 PROTEIN"/>
    <property type="match status" value="1"/>
</dbReference>
<feature type="region of interest" description="Disordered" evidence="1">
    <location>
        <begin position="177"/>
        <end position="198"/>
    </location>
</feature>
<keyword evidence="3" id="KW-1185">Reference proteome</keyword>
<dbReference type="Proteomes" id="UP000823775">
    <property type="component" value="Unassembled WGS sequence"/>
</dbReference>
<evidence type="ECO:0000313" key="3">
    <source>
        <dbReference type="Proteomes" id="UP000823775"/>
    </source>
</evidence>
<comment type="caution">
    <text evidence="2">The sequence shown here is derived from an EMBL/GenBank/DDBJ whole genome shotgun (WGS) entry which is preliminary data.</text>
</comment>
<name>A0ABS8UNL6_DATST</name>
<organism evidence="2 3">
    <name type="scientific">Datura stramonium</name>
    <name type="common">Jimsonweed</name>
    <name type="synonym">Common thornapple</name>
    <dbReference type="NCBI Taxonomy" id="4076"/>
    <lineage>
        <taxon>Eukaryota</taxon>
        <taxon>Viridiplantae</taxon>
        <taxon>Streptophyta</taxon>
        <taxon>Embryophyta</taxon>
        <taxon>Tracheophyta</taxon>
        <taxon>Spermatophyta</taxon>
        <taxon>Magnoliopsida</taxon>
        <taxon>eudicotyledons</taxon>
        <taxon>Gunneridae</taxon>
        <taxon>Pentapetalae</taxon>
        <taxon>asterids</taxon>
        <taxon>lamiids</taxon>
        <taxon>Solanales</taxon>
        <taxon>Solanaceae</taxon>
        <taxon>Solanoideae</taxon>
        <taxon>Datureae</taxon>
        <taxon>Datura</taxon>
    </lineage>
</organism>
<dbReference type="EMBL" id="JACEIK010002154">
    <property type="protein sequence ID" value="MCD9559466.1"/>
    <property type="molecule type" value="Genomic_DNA"/>
</dbReference>
<sequence>MSSLYTRANGLISLCGWEPRWLPNVQDCEEHSAQSVRVGTPLVPQNITLLQDFGHGENFVWSHRENLGLLTVVRPACFAPNSNDIPETSKKMAHTWCKCCYGISGWVAADGVEKEQIEDLDEAATNEEGRSLSNIGVDLNLTMAGGLSSSQVNMDARPEPFQDVHQPADSVEGTVIDRDGDEVNDGSQYLAGPSKRPCQSDAFMTHHTTYGKDSSGAGPSLSLGFEIGTGAPVKMTPKDTNS</sequence>
<evidence type="ECO:0000313" key="2">
    <source>
        <dbReference type="EMBL" id="MCD9559466.1"/>
    </source>
</evidence>
<accession>A0ABS8UNL6</accession>
<gene>
    <name evidence="2" type="ORF">HAX54_017425</name>
</gene>